<feature type="domain" description="Myosin tail" evidence="8">
    <location>
        <begin position="451"/>
        <end position="671"/>
    </location>
</feature>
<dbReference type="KEGG" id="muo:115457612"/>
<feature type="compositionally biased region" description="Polar residues" evidence="7">
    <location>
        <begin position="234"/>
        <end position="256"/>
    </location>
</feature>
<evidence type="ECO:0000256" key="4">
    <source>
        <dbReference type="ARBA" id="ARBA00038467"/>
    </source>
</evidence>
<feature type="compositionally biased region" description="Polar residues" evidence="7">
    <location>
        <begin position="150"/>
        <end position="160"/>
    </location>
</feature>
<comment type="similarity">
    <text evidence="4">Belongs to the cingulin family.</text>
</comment>
<feature type="coiled-coil region" evidence="6">
    <location>
        <begin position="821"/>
        <end position="974"/>
    </location>
</feature>
<feature type="compositionally biased region" description="Low complexity" evidence="7">
    <location>
        <begin position="109"/>
        <end position="122"/>
    </location>
</feature>
<name>A0A6P7WPF5_9AMPH</name>
<protein>
    <recommendedName>
        <fullName evidence="5">Cingulin</fullName>
    </recommendedName>
</protein>
<feature type="compositionally biased region" description="Basic and acidic residues" evidence="7">
    <location>
        <begin position="305"/>
        <end position="314"/>
    </location>
</feature>
<dbReference type="GO" id="GO:0005923">
    <property type="term" value="C:bicellular tight junction"/>
    <property type="evidence" value="ECO:0007669"/>
    <property type="project" value="TreeGrafter"/>
</dbReference>
<evidence type="ECO:0000256" key="2">
    <source>
        <dbReference type="ARBA" id="ARBA00022427"/>
    </source>
</evidence>
<accession>A0A6P7WPF5</accession>
<evidence type="ECO:0000256" key="1">
    <source>
        <dbReference type="ARBA" id="ARBA00004435"/>
    </source>
</evidence>
<proteinExistence type="inferred from homology"/>
<dbReference type="GO" id="GO:0008017">
    <property type="term" value="F:microtubule binding"/>
    <property type="evidence" value="ECO:0007669"/>
    <property type="project" value="TreeGrafter"/>
</dbReference>
<evidence type="ECO:0000256" key="7">
    <source>
        <dbReference type="SAM" id="MobiDB-lite"/>
    </source>
</evidence>
<feature type="compositionally biased region" description="Polar residues" evidence="7">
    <location>
        <begin position="179"/>
        <end position="192"/>
    </location>
</feature>
<dbReference type="RefSeq" id="XP_030042956.1">
    <property type="nucleotide sequence ID" value="XM_030187096.1"/>
</dbReference>
<evidence type="ECO:0000256" key="6">
    <source>
        <dbReference type="SAM" id="Coils"/>
    </source>
</evidence>
<feature type="domain" description="Myosin tail" evidence="8">
    <location>
        <begin position="1054"/>
        <end position="1263"/>
    </location>
</feature>
<evidence type="ECO:0000256" key="3">
    <source>
        <dbReference type="ARBA" id="ARBA00023054"/>
    </source>
</evidence>
<dbReference type="PANTHER" id="PTHR46349">
    <property type="entry name" value="CINGULIN-LIKE PROTEIN 1-RELATED"/>
    <property type="match status" value="1"/>
</dbReference>
<feature type="region of interest" description="Disordered" evidence="7">
    <location>
        <begin position="290"/>
        <end position="324"/>
    </location>
</feature>
<dbReference type="GO" id="GO:0016459">
    <property type="term" value="C:myosin complex"/>
    <property type="evidence" value="ECO:0007669"/>
    <property type="project" value="InterPro"/>
</dbReference>
<dbReference type="Pfam" id="PF01576">
    <property type="entry name" value="Myosin_tail_1"/>
    <property type="match status" value="2"/>
</dbReference>
<evidence type="ECO:0000259" key="8">
    <source>
        <dbReference type="Pfam" id="PF01576"/>
    </source>
</evidence>
<dbReference type="FunCoup" id="A0A6P7WPF5">
    <property type="interactions" value="513"/>
</dbReference>
<keyword evidence="3 6" id="KW-0175">Coiled coil</keyword>
<comment type="subcellular location">
    <subcellularLocation>
        <location evidence="1">Cell junction</location>
        <location evidence="1">Tight junction</location>
    </subcellularLocation>
</comment>
<sequence>MGLKFLETEKNLQRQYMDRSVNGAMAEKQNQLDYGVQIRFIDDLKETARLQKARSRPSKPSSYGVAVRVQGIAGQPFVVLNSGEKGESSYGVQIRSDNKYGGSLAGTQAAAPLPSDPSDAFPQYKKAPSSHSSDSEIPDNPYAASKDSQRYTQSISQYSTSDEDSKKACRTQTKEAGRGSSQKSNGTPSSQGERSRAREELWRSYSQGSLLQPDLEDDRERKHGERSALPASDATRSSSVTNLTSKARLNNDQPIDSVSGLRSVVKQQSTSVDIDTKPLSSVDSLINKFDVTGQPRGRTARRSRICPDERKRSQSLDSRVSYSDTVESRELPPAFWVDSQGLSDVGSLNRPYKRDCPELSISRSRMTQEWVNQGHKKPQIESRTQKLQAELQLKSTPDLLKDQTAGSSENMKELIYSILKDGTADSESSVKRKSSLVFEKLQPFMAGSSDSTRRVLSQKNELEKRVAELQQQLDQETKQHIRMEPGKVQPWVGTHNLEIELEERVEECSRLKEAFQRKQKELNDISQELVELRMDKEHGETKMRALETEFLDLQEELAVLRKSSGNSAERDSLLKELQETQEELEEALSQKRKQEELLRQRERELTALKGALKEEVANHDKELDRVRQHYQKDMEQLQKSLDNVSQDQEGLESERQKINSVIRKLQRELEESSEEIGHWKELFQKNKEELRAAKQQLMQVKLEKEECEDELRELQERFSVVQMDHSKTGAVERAETEALRTERAQVQEDLKQLRLDWQRQEELLQQRERELGVLKGALKEEVSGRDREKERLQQSFQRDLQQLKKSYDETSRVKGVIEGEKEAAEQMRKVIECTLKETQEENDDLRRKVLNLEGQLKELMAFSEDLQDTEARLKEKIAKLEIERKRMEQSLGEATDQEQELAIVKRSLEGRLEEAQRNLNKLSVEYQELKDSYQEELRQKEQLKRMKSELEEQKRLLDKTIEKLTRELDHISDESRGSLFQLQSQLEEYKDKSRREIGESQKQMKERAVEVEQMQQSMTRLQEEVQRLKQALQDSQVEKENAVLDKELLSQRLQALGQEMESKKRSRDDWSRQVKGLEDKVKHLEVELDEEKSTGELLTDRINRSRDQMEQLRAELMQERASRQDLECDKIALERQSKELKNRLASAEGLPKQSANVSQLEARLQEMQDKLQAEEREKNTLLSAQRKLERKVKEVTIQLDDERLQVTDQKDQLNLRVKALKRQVDEAEEEIERLEGLRKKTLRELEEQQEVNEQLQSRIKTLEKDVWRKNTRVRPNSSLKDDDLSSDGEFDGSYDPSSITSLLTDSKLQTSSC</sequence>
<evidence type="ECO:0000256" key="5">
    <source>
        <dbReference type="ARBA" id="ARBA00044075"/>
    </source>
</evidence>
<dbReference type="InterPro" id="IPR002928">
    <property type="entry name" value="Myosin_tail"/>
</dbReference>
<feature type="coiled-coil region" evidence="6">
    <location>
        <begin position="452"/>
        <end position="770"/>
    </location>
</feature>
<dbReference type="InParanoid" id="A0A6P7WPF5"/>
<reference evidence="10" key="1">
    <citation type="submission" date="2025-08" db="UniProtKB">
        <authorList>
            <consortium name="RefSeq"/>
        </authorList>
    </citation>
    <scope>IDENTIFICATION</scope>
</reference>
<dbReference type="CTD" id="57530"/>
<feature type="region of interest" description="Disordered" evidence="7">
    <location>
        <begin position="103"/>
        <end position="256"/>
    </location>
</feature>
<evidence type="ECO:0000313" key="10">
    <source>
        <dbReference type="RefSeq" id="XP_030042956.1"/>
    </source>
</evidence>
<dbReference type="GO" id="GO:0000226">
    <property type="term" value="P:microtubule cytoskeleton organization"/>
    <property type="evidence" value="ECO:0007669"/>
    <property type="project" value="TreeGrafter"/>
</dbReference>
<keyword evidence="9" id="KW-1185">Reference proteome</keyword>
<feature type="compositionally biased region" description="Polar residues" evidence="7">
    <location>
        <begin position="1295"/>
        <end position="1313"/>
    </location>
</feature>
<feature type="compositionally biased region" description="Basic and acidic residues" evidence="7">
    <location>
        <begin position="163"/>
        <end position="177"/>
    </location>
</feature>
<dbReference type="Proteomes" id="UP000515156">
    <property type="component" value="Chromosome 14"/>
</dbReference>
<organism evidence="9 10">
    <name type="scientific">Microcaecilia unicolor</name>
    <dbReference type="NCBI Taxonomy" id="1415580"/>
    <lineage>
        <taxon>Eukaryota</taxon>
        <taxon>Metazoa</taxon>
        <taxon>Chordata</taxon>
        <taxon>Craniata</taxon>
        <taxon>Vertebrata</taxon>
        <taxon>Euteleostomi</taxon>
        <taxon>Amphibia</taxon>
        <taxon>Gymnophiona</taxon>
        <taxon>Siphonopidae</taxon>
        <taxon>Microcaecilia</taxon>
    </lineage>
</organism>
<dbReference type="OrthoDB" id="6108017at2759"/>
<feature type="compositionally biased region" description="Basic and acidic residues" evidence="7">
    <location>
        <begin position="193"/>
        <end position="202"/>
    </location>
</feature>
<dbReference type="GeneID" id="115457612"/>
<dbReference type="PANTHER" id="PTHR46349:SF4">
    <property type="entry name" value="CINGULIN"/>
    <property type="match status" value="1"/>
</dbReference>
<gene>
    <name evidence="10" type="primary">CGN</name>
</gene>
<feature type="region of interest" description="Disordered" evidence="7">
    <location>
        <begin position="1270"/>
        <end position="1313"/>
    </location>
</feature>
<feature type="compositionally biased region" description="Polar residues" evidence="7">
    <location>
        <begin position="315"/>
        <end position="324"/>
    </location>
</feature>
<keyword evidence="2" id="KW-0965">Cell junction</keyword>
<keyword evidence="2" id="KW-0796">Tight junction</keyword>
<evidence type="ECO:0000313" key="9">
    <source>
        <dbReference type="Proteomes" id="UP000515156"/>
    </source>
</evidence>